<dbReference type="InterPro" id="IPR052973">
    <property type="entry name" value="Fungal_sec-metab_reg_TF"/>
</dbReference>
<proteinExistence type="predicted"/>
<dbReference type="Proteomes" id="UP000285326">
    <property type="component" value="Unassembled WGS sequence"/>
</dbReference>
<name>A0A420ITF7_9PEZI</name>
<dbReference type="PANTHER" id="PTHR35392:SF2">
    <property type="entry name" value="ZN(II)2CYS6 TRANSCRIPTION FACTOR (EUROFUNG)"/>
    <property type="match status" value="1"/>
</dbReference>
<comment type="caution">
    <text evidence="1">The sequence shown here is derived from an EMBL/GenBank/DDBJ whole genome shotgun (WGS) entry which is preliminary data.</text>
</comment>
<dbReference type="EMBL" id="MCBS01021653">
    <property type="protein sequence ID" value="RKF77810.1"/>
    <property type="molecule type" value="Genomic_DNA"/>
</dbReference>
<reference evidence="1 2" key="1">
    <citation type="journal article" date="2018" name="BMC Genomics">
        <title>Comparative genome analyses reveal sequence features reflecting distinct modes of host-adaptation between dicot and monocot powdery mildew.</title>
        <authorList>
            <person name="Wu Y."/>
            <person name="Ma X."/>
            <person name="Pan Z."/>
            <person name="Kale S.D."/>
            <person name="Song Y."/>
            <person name="King H."/>
            <person name="Zhang Q."/>
            <person name="Presley C."/>
            <person name="Deng X."/>
            <person name="Wei C.I."/>
            <person name="Xiao S."/>
        </authorList>
    </citation>
    <scope>NUCLEOTIDE SEQUENCE [LARGE SCALE GENOMIC DNA]</scope>
    <source>
        <strain evidence="1">UMSG1</strain>
    </source>
</reference>
<dbReference type="AlphaFoldDB" id="A0A420ITF7"/>
<organism evidence="1 2">
    <name type="scientific">Golovinomyces cichoracearum</name>
    <dbReference type="NCBI Taxonomy" id="62708"/>
    <lineage>
        <taxon>Eukaryota</taxon>
        <taxon>Fungi</taxon>
        <taxon>Dikarya</taxon>
        <taxon>Ascomycota</taxon>
        <taxon>Pezizomycotina</taxon>
        <taxon>Leotiomycetes</taxon>
        <taxon>Erysiphales</taxon>
        <taxon>Erysiphaceae</taxon>
        <taxon>Golovinomyces</taxon>
    </lineage>
</organism>
<accession>A0A420ITF7</accession>
<evidence type="ECO:0000313" key="2">
    <source>
        <dbReference type="Proteomes" id="UP000285326"/>
    </source>
</evidence>
<dbReference type="PANTHER" id="PTHR35392">
    <property type="entry name" value="ZN(II)2CYS6 TRANSCRIPTION FACTOR (EUROFUNG)-RELATED-RELATED"/>
    <property type="match status" value="1"/>
</dbReference>
<gene>
    <name evidence="1" type="ORF">GcM1_216029</name>
</gene>
<evidence type="ECO:0000313" key="1">
    <source>
        <dbReference type="EMBL" id="RKF77810.1"/>
    </source>
</evidence>
<protein>
    <submittedName>
        <fullName evidence="1">Putative zn 2cys6 transcription factor protein</fullName>
    </submittedName>
</protein>
<sequence length="760" mass="86418">MGRKPNGSYCWERDRSLNILQTISLIIQYFERGAKLSDSSNRYQHTCKACGQKFPKGRIDSLTTHLAKKCPALSIQDRQNALLQFNDLPNIKGPSNNCHAEKSSLPLTVELPVMKSNWTALETLAEVSRQLEMSEKHDDRSVKNRKNVSNTILPEQISGHLLELHEQYTLENPPVGYGQRIQSEKKASIQKTNFHGCDITQLFSNEGGSEKSCEFPSQVINASIIEDAAAAVRFTPSMVDPQILANELNAQSNIHSNNSLDIHRNTCSLKTTEQDLNENNPLLTDPLVHQSHEGQQLTWPIIDCSDVNTCKDSQNFECNLENTELPGSMKCNRFLFNPSVMTTEFSVEYGNGQKAIKPKVRSRFTSSRRKEVQEVRKKGACIRCRMLKKPCSEGTPCNTCRNVESARLWKTPCIRTRVADELEMYSSGLHAILAYHEINNMKSHCTFRPSTQQIELSHYPETSIYATFNCLEGHDVSSDRNIDPCLNESTGNNFLRILDYDNDDLASKLEIYSKRISNIFYEREPSPFMRTTLNFAKDLTTAKEDCLLSRALELWSTVHILVDHETSWKIIEGIDSRINAGQGFTIDQSCNSNVFRLICSQLSAVAESRASSLCKSLLNELERKLLQRSAAESFETFLVVLLTLNCIEKTTWLFKSWEHESFKYRWPLDKTPKSIYSQGDKLADMLLMLLRMRNVPPKTYTRPEDGILASDATPIAQEYYKKLNLSYVNVLSKQAGHVFDSANSRCYELRYCCRLLLPVT</sequence>